<reference evidence="1 2" key="1">
    <citation type="submission" date="2019-06" db="EMBL/GenBank/DDBJ databases">
        <title>A chromosomal-level reference genome of Carpinus fangiana (Coryloideae, Betulaceae).</title>
        <authorList>
            <person name="Yang X."/>
            <person name="Wang Z."/>
            <person name="Zhang L."/>
            <person name="Hao G."/>
            <person name="Liu J."/>
            <person name="Yang Y."/>
        </authorList>
    </citation>
    <scope>NUCLEOTIDE SEQUENCE [LARGE SCALE GENOMIC DNA]</scope>
    <source>
        <strain evidence="1">Cfa_2016G</strain>
        <tissue evidence="1">Leaf</tissue>
    </source>
</reference>
<dbReference type="Proteomes" id="UP000327013">
    <property type="component" value="Unassembled WGS sequence"/>
</dbReference>
<evidence type="ECO:0000313" key="2">
    <source>
        <dbReference type="Proteomes" id="UP000327013"/>
    </source>
</evidence>
<comment type="caution">
    <text evidence="1">The sequence shown here is derived from an EMBL/GenBank/DDBJ whole genome shotgun (WGS) entry which is preliminary data.</text>
</comment>
<name>A0A5N6KVR5_9ROSI</name>
<gene>
    <name evidence="1" type="ORF">FH972_023634</name>
</gene>
<protein>
    <submittedName>
        <fullName evidence="1">Uncharacterized protein</fullName>
    </submittedName>
</protein>
<evidence type="ECO:0000313" key="1">
    <source>
        <dbReference type="EMBL" id="KAB8349611.1"/>
    </source>
</evidence>
<sequence length="94" mass="10244">MTPHLLRIAKITASRCQDLDTARRIYRMNSSHEAGSMTREKKNCPGCCRACRGKHGQFPAAIPSTAANDVCLKRWVAVAAAILQKPADEAATFS</sequence>
<accession>A0A5N6KVR5</accession>
<dbReference type="AlphaFoldDB" id="A0A5N6KVR5"/>
<dbReference type="EMBL" id="VIBQ01000014">
    <property type="protein sequence ID" value="KAB8349611.1"/>
    <property type="molecule type" value="Genomic_DNA"/>
</dbReference>
<organism evidence="1 2">
    <name type="scientific">Carpinus fangiana</name>
    <dbReference type="NCBI Taxonomy" id="176857"/>
    <lineage>
        <taxon>Eukaryota</taxon>
        <taxon>Viridiplantae</taxon>
        <taxon>Streptophyta</taxon>
        <taxon>Embryophyta</taxon>
        <taxon>Tracheophyta</taxon>
        <taxon>Spermatophyta</taxon>
        <taxon>Magnoliopsida</taxon>
        <taxon>eudicotyledons</taxon>
        <taxon>Gunneridae</taxon>
        <taxon>Pentapetalae</taxon>
        <taxon>rosids</taxon>
        <taxon>fabids</taxon>
        <taxon>Fagales</taxon>
        <taxon>Betulaceae</taxon>
        <taxon>Carpinus</taxon>
    </lineage>
</organism>
<proteinExistence type="predicted"/>
<keyword evidence="2" id="KW-1185">Reference proteome</keyword>